<dbReference type="Proteomes" id="UP000033202">
    <property type="component" value="Unassembled WGS sequence"/>
</dbReference>
<name>A0A0E9MQ09_9SPHN</name>
<comment type="caution">
    <text evidence="1">The sequence shown here is derived from an EMBL/GenBank/DDBJ whole genome shotgun (WGS) entry which is preliminary data.</text>
</comment>
<dbReference type="OrthoDB" id="7551629at2"/>
<dbReference type="PROSITE" id="PS51257">
    <property type="entry name" value="PROKAR_LIPOPROTEIN"/>
    <property type="match status" value="1"/>
</dbReference>
<sequence>MRAPWILLALPLALAGCGKKPAGLPDDPIRRAATCGVVAAANARRALGSVDATLTIEQQAHILHYALIEGAAGGSFDRTRSAAVVNAMPKLGDKVTAGKWEPLVGECADAYPATRPVESVTLPSDPLTAEAGCHDLSDFITTALRSQEQNYIDRIRAYDAMERKLDNRMGATLKARGLNQVQANEARAKALAKLATLGPPIAVLDQCAKKFGP</sequence>
<proteinExistence type="predicted"/>
<reference evidence="1 2" key="1">
    <citation type="submission" date="2015-04" db="EMBL/GenBank/DDBJ databases">
        <title>Whole genome shotgun sequence of Sphingomonas changbaiensis NBRC 104936.</title>
        <authorList>
            <person name="Katano-Makiyama Y."/>
            <person name="Hosoyama A."/>
            <person name="Hashimoto M."/>
            <person name="Noguchi M."/>
            <person name="Tsuchikane K."/>
            <person name="Ohji S."/>
            <person name="Yamazoe A."/>
            <person name="Ichikawa N."/>
            <person name="Kimura A."/>
            <person name="Fujita N."/>
        </authorList>
    </citation>
    <scope>NUCLEOTIDE SEQUENCE [LARGE SCALE GENOMIC DNA]</scope>
    <source>
        <strain evidence="1 2">NBRC 104936</strain>
    </source>
</reference>
<dbReference type="STRING" id="1219043.SCH01S_32_00430"/>
<protein>
    <recommendedName>
        <fullName evidence="3">Lipoprotein</fullName>
    </recommendedName>
</protein>
<keyword evidence="2" id="KW-1185">Reference proteome</keyword>
<dbReference type="RefSeq" id="WP_046348328.1">
    <property type="nucleotide sequence ID" value="NZ_BBWU01000032.1"/>
</dbReference>
<gene>
    <name evidence="1" type="ORF">SCH01S_32_00430</name>
</gene>
<evidence type="ECO:0008006" key="3">
    <source>
        <dbReference type="Google" id="ProtNLM"/>
    </source>
</evidence>
<evidence type="ECO:0000313" key="1">
    <source>
        <dbReference type="EMBL" id="GAO39506.1"/>
    </source>
</evidence>
<organism evidence="1 2">
    <name type="scientific">Sphingomonas changbaiensis NBRC 104936</name>
    <dbReference type="NCBI Taxonomy" id="1219043"/>
    <lineage>
        <taxon>Bacteria</taxon>
        <taxon>Pseudomonadati</taxon>
        <taxon>Pseudomonadota</taxon>
        <taxon>Alphaproteobacteria</taxon>
        <taxon>Sphingomonadales</taxon>
        <taxon>Sphingomonadaceae</taxon>
        <taxon>Sphingomonas</taxon>
    </lineage>
</organism>
<dbReference type="AlphaFoldDB" id="A0A0E9MQ09"/>
<dbReference type="EMBL" id="BBWU01000032">
    <property type="protein sequence ID" value="GAO39506.1"/>
    <property type="molecule type" value="Genomic_DNA"/>
</dbReference>
<evidence type="ECO:0000313" key="2">
    <source>
        <dbReference type="Proteomes" id="UP000033202"/>
    </source>
</evidence>
<accession>A0A0E9MQ09</accession>